<dbReference type="AlphaFoldDB" id="A0A1H9S987"/>
<gene>
    <name evidence="1" type="ORF">SAMN04490244_10391</name>
</gene>
<keyword evidence="2" id="KW-1185">Reference proteome</keyword>
<dbReference type="OrthoDB" id="1551443at2"/>
<accession>A0A1H9S987</accession>
<dbReference type="EMBL" id="FOGU01000003">
    <property type="protein sequence ID" value="SER81562.1"/>
    <property type="molecule type" value="Genomic_DNA"/>
</dbReference>
<dbReference type="RefSeq" id="WP_143071493.1">
    <property type="nucleotide sequence ID" value="NZ_FOGU01000003.1"/>
</dbReference>
<proteinExistence type="predicted"/>
<dbReference type="Proteomes" id="UP000198885">
    <property type="component" value="Unassembled WGS sequence"/>
</dbReference>
<sequence>MHADLTAPEIKRELSELRSICDQIRSKILMYNPQQLIGGLWSTMLMSLISRFDDEGNGSLPNVTADEKHVLFALEYLHATYAAEGLPDTTASKTVDDVILKELLELSEKAITQAFRLGFSSISEHLDNETTSLYQLQSTILTNWVLIRGRRYPVMEEEFLNYVLQPHDAIIRELYDISAPDLAKEIQAAAAAAREGIDRARDVIERLLQKTTDQADSAETSILAILEGGGNMTDEDREQLSSAYDDMMLGGIFNVSKQTSIPHDLLADLCYEAGSEDQFVDGSDFSGTPLQTLPARVRPLVKIDGDYFCTEPNFIRDSLYRALQRAIIARRPEYREDWNRRQKEMSEAAFAELMKSSLHTAKVFSDVYYPIGKKKWAETDGVILIDDVMICLEAKAGSESLAAPSSNMASHVNKIEELVIKAYRQAKRFIEYIYASDEAPLYTKGDDGTFVEVARVRKAELRKVYPIGLTVEAFSPYSAAVKERDDVIAAADQHNFISLSIDDLFVLRRLLSGAGEFLHYLDVRQALAGMKNVNLFDEMDHVGAYISNNRIDQRVRQMVEDEGADYITIDGMQEDILDPYFTHPEWPDCQPPTQKYPVRTQEVLDGLATTAQPGWLSGDSFIRDMSGEGRAQISNQYEKVLPNLAHKVSTYFAVGGEITAVFALIRDNVDPVTTDVIRIAETIAISLKQPNIRLFEISVRPTGNVVGVVSKSVTAPPAVRQDYAELLADAEKIRSKMFAL</sequence>
<organism evidence="1 2">
    <name type="scientific">Tranquillimonas rosea</name>
    <dbReference type="NCBI Taxonomy" id="641238"/>
    <lineage>
        <taxon>Bacteria</taxon>
        <taxon>Pseudomonadati</taxon>
        <taxon>Pseudomonadota</taxon>
        <taxon>Alphaproteobacteria</taxon>
        <taxon>Rhodobacterales</taxon>
        <taxon>Roseobacteraceae</taxon>
        <taxon>Tranquillimonas</taxon>
    </lineage>
</organism>
<dbReference type="STRING" id="641238.SAMN04490244_10391"/>
<evidence type="ECO:0000313" key="2">
    <source>
        <dbReference type="Proteomes" id="UP000198885"/>
    </source>
</evidence>
<reference evidence="1 2" key="1">
    <citation type="submission" date="2016-10" db="EMBL/GenBank/DDBJ databases">
        <authorList>
            <person name="de Groot N.N."/>
        </authorList>
    </citation>
    <scope>NUCLEOTIDE SEQUENCE [LARGE SCALE GENOMIC DNA]</scope>
    <source>
        <strain evidence="1 2">DSM 23042</strain>
    </source>
</reference>
<name>A0A1H9S987_9RHOB</name>
<evidence type="ECO:0008006" key="3">
    <source>
        <dbReference type="Google" id="ProtNLM"/>
    </source>
</evidence>
<protein>
    <recommendedName>
        <fullName evidence="3">Nuclease-related domain-containing protein</fullName>
    </recommendedName>
</protein>
<evidence type="ECO:0000313" key="1">
    <source>
        <dbReference type="EMBL" id="SER81562.1"/>
    </source>
</evidence>